<evidence type="ECO:0000256" key="6">
    <source>
        <dbReference type="ARBA" id="ARBA00023136"/>
    </source>
</evidence>
<evidence type="ECO:0000256" key="5">
    <source>
        <dbReference type="ARBA" id="ARBA00022989"/>
    </source>
</evidence>
<organism evidence="10 11">
    <name type="scientific">Streptomyces maoxianensis</name>
    <dbReference type="NCBI Taxonomy" id="1459942"/>
    <lineage>
        <taxon>Bacteria</taxon>
        <taxon>Bacillati</taxon>
        <taxon>Actinomycetota</taxon>
        <taxon>Actinomycetes</taxon>
        <taxon>Kitasatosporales</taxon>
        <taxon>Streptomycetaceae</taxon>
        <taxon>Streptomyces</taxon>
    </lineage>
</organism>
<dbReference type="InterPro" id="IPR035906">
    <property type="entry name" value="MetI-like_sf"/>
</dbReference>
<keyword evidence="11" id="KW-1185">Reference proteome</keyword>
<evidence type="ECO:0000259" key="9">
    <source>
        <dbReference type="PROSITE" id="PS50928"/>
    </source>
</evidence>
<dbReference type="RefSeq" id="WP_374195138.1">
    <property type="nucleotide sequence ID" value="NZ_JBHSFE010000007.1"/>
</dbReference>
<evidence type="ECO:0000313" key="11">
    <source>
        <dbReference type="Proteomes" id="UP001595993"/>
    </source>
</evidence>
<evidence type="ECO:0000256" key="4">
    <source>
        <dbReference type="ARBA" id="ARBA00022692"/>
    </source>
</evidence>
<feature type="transmembrane region" description="Helical" evidence="7">
    <location>
        <begin position="209"/>
        <end position="230"/>
    </location>
</feature>
<evidence type="ECO:0000256" key="3">
    <source>
        <dbReference type="ARBA" id="ARBA00022475"/>
    </source>
</evidence>
<keyword evidence="6 7" id="KW-0472">Membrane</keyword>
<keyword evidence="3" id="KW-1003">Cell membrane</keyword>
<dbReference type="SUPFAM" id="SSF161098">
    <property type="entry name" value="MetI-like"/>
    <property type="match status" value="1"/>
</dbReference>
<feature type="transmembrane region" description="Helical" evidence="7">
    <location>
        <begin position="312"/>
        <end position="335"/>
    </location>
</feature>
<reference evidence="11" key="1">
    <citation type="journal article" date="2019" name="Int. J. Syst. Evol. Microbiol.">
        <title>The Global Catalogue of Microorganisms (GCM) 10K type strain sequencing project: providing services to taxonomists for standard genome sequencing and annotation.</title>
        <authorList>
            <consortium name="The Broad Institute Genomics Platform"/>
            <consortium name="The Broad Institute Genome Sequencing Center for Infectious Disease"/>
            <person name="Wu L."/>
            <person name="Ma J."/>
        </authorList>
    </citation>
    <scope>NUCLEOTIDE SEQUENCE [LARGE SCALE GENOMIC DNA]</scope>
    <source>
        <strain evidence="11">CGMCC 4.7139</strain>
    </source>
</reference>
<comment type="caution">
    <text evidence="10">The sequence shown here is derived from an EMBL/GenBank/DDBJ whole genome shotgun (WGS) entry which is preliminary data.</text>
</comment>
<keyword evidence="5 7" id="KW-1133">Transmembrane helix</keyword>
<dbReference type="EMBL" id="JBHSFE010000007">
    <property type="protein sequence ID" value="MFC4607662.1"/>
    <property type="molecule type" value="Genomic_DNA"/>
</dbReference>
<dbReference type="InterPro" id="IPR000515">
    <property type="entry name" value="MetI-like"/>
</dbReference>
<dbReference type="InterPro" id="IPR051393">
    <property type="entry name" value="ABC_transporter_permease"/>
</dbReference>
<name>A0ABV9G0U9_9ACTN</name>
<dbReference type="Pfam" id="PF00528">
    <property type="entry name" value="BPD_transp_1"/>
    <property type="match status" value="1"/>
</dbReference>
<evidence type="ECO:0000256" key="7">
    <source>
        <dbReference type="RuleBase" id="RU363032"/>
    </source>
</evidence>
<evidence type="ECO:0000256" key="2">
    <source>
        <dbReference type="ARBA" id="ARBA00022448"/>
    </source>
</evidence>
<keyword evidence="4 7" id="KW-0812">Transmembrane</keyword>
<feature type="transmembrane region" description="Helical" evidence="7">
    <location>
        <begin position="127"/>
        <end position="148"/>
    </location>
</feature>
<dbReference type="Proteomes" id="UP001595993">
    <property type="component" value="Unassembled WGS sequence"/>
</dbReference>
<feature type="region of interest" description="Disordered" evidence="8">
    <location>
        <begin position="1"/>
        <end position="54"/>
    </location>
</feature>
<dbReference type="CDD" id="cd06261">
    <property type="entry name" value="TM_PBP2"/>
    <property type="match status" value="1"/>
</dbReference>
<sequence length="344" mass="37319">MPLLRSPGGQRPDRPPRPCGSGGTHSPEPKAGTPKDTGGRTKASVSRRAARRGPRRFTRRDVAVLSVLLGIPVLLDVAIVWGPTLASVALSFTSWDGIGDISWVGTKNYETLFTSYPQFWPAARHNLLWLAFLGLVATPFGLLLAVLIDKGVRFSRFYQSTLYMPVVLSLAVVGFIAQLVFSRDQGALNAILGDTESPTDWLGDPDLNLWMILLAAAWRHTGYVMILYLAGLKAVDSSLKEAAAIDGASETQTFFRVVFPTLRPVNVIVGVITVIEALRAFDIVYAVNKGRNGLELLSVLVTDNIIGEASRIGFGSAIAVVLLLVSMGFVVTYLVQEIRGEKNR</sequence>
<dbReference type="PROSITE" id="PS50928">
    <property type="entry name" value="ABC_TM1"/>
    <property type="match status" value="1"/>
</dbReference>
<feature type="transmembrane region" description="Helical" evidence="7">
    <location>
        <begin position="160"/>
        <end position="181"/>
    </location>
</feature>
<dbReference type="PANTHER" id="PTHR30193:SF37">
    <property type="entry name" value="INNER MEMBRANE ABC TRANSPORTER PERMEASE PROTEIN YCJO"/>
    <property type="match status" value="1"/>
</dbReference>
<feature type="transmembrane region" description="Helical" evidence="7">
    <location>
        <begin position="62"/>
        <end position="82"/>
    </location>
</feature>
<protein>
    <submittedName>
        <fullName evidence="10">Carbohydrate ABC transporter permease</fullName>
    </submittedName>
</protein>
<accession>A0ABV9G0U9</accession>
<comment type="subcellular location">
    <subcellularLocation>
        <location evidence="1 7">Cell membrane</location>
        <topology evidence="1 7">Multi-pass membrane protein</topology>
    </subcellularLocation>
</comment>
<evidence type="ECO:0000256" key="1">
    <source>
        <dbReference type="ARBA" id="ARBA00004651"/>
    </source>
</evidence>
<keyword evidence="2 7" id="KW-0813">Transport</keyword>
<feature type="domain" description="ABC transmembrane type-1" evidence="9">
    <location>
        <begin position="123"/>
        <end position="335"/>
    </location>
</feature>
<comment type="similarity">
    <text evidence="7">Belongs to the binding-protein-dependent transport system permease family.</text>
</comment>
<evidence type="ECO:0000256" key="8">
    <source>
        <dbReference type="SAM" id="MobiDB-lite"/>
    </source>
</evidence>
<dbReference type="Gene3D" id="1.10.3720.10">
    <property type="entry name" value="MetI-like"/>
    <property type="match status" value="1"/>
</dbReference>
<evidence type="ECO:0000313" key="10">
    <source>
        <dbReference type="EMBL" id="MFC4607662.1"/>
    </source>
</evidence>
<dbReference type="PANTHER" id="PTHR30193">
    <property type="entry name" value="ABC TRANSPORTER PERMEASE PROTEIN"/>
    <property type="match status" value="1"/>
</dbReference>
<gene>
    <name evidence="10" type="ORF">ACFO9E_07525</name>
</gene>
<proteinExistence type="inferred from homology"/>